<organism evidence="5 6">
    <name type="scientific">Vineibacter terrae</name>
    <dbReference type="NCBI Taxonomy" id="2586908"/>
    <lineage>
        <taxon>Bacteria</taxon>
        <taxon>Pseudomonadati</taxon>
        <taxon>Pseudomonadota</taxon>
        <taxon>Alphaproteobacteria</taxon>
        <taxon>Hyphomicrobiales</taxon>
        <taxon>Vineibacter</taxon>
    </lineage>
</organism>
<dbReference type="PANTHER" id="PTHR46796">
    <property type="entry name" value="HTH-TYPE TRANSCRIPTIONAL ACTIVATOR RHAS-RELATED"/>
    <property type="match status" value="1"/>
</dbReference>
<name>A0A5C8PSI1_9HYPH</name>
<dbReference type="GO" id="GO:0043565">
    <property type="term" value="F:sequence-specific DNA binding"/>
    <property type="evidence" value="ECO:0007669"/>
    <property type="project" value="InterPro"/>
</dbReference>
<reference evidence="5 6" key="1">
    <citation type="submission" date="2019-06" db="EMBL/GenBank/DDBJ databases">
        <title>New taxonomy in bacterial strain CC-CFT640, isolated from vineyard.</title>
        <authorList>
            <person name="Lin S.-Y."/>
            <person name="Tsai C.-F."/>
            <person name="Young C.-C."/>
        </authorList>
    </citation>
    <scope>NUCLEOTIDE SEQUENCE [LARGE SCALE GENOMIC DNA]</scope>
    <source>
        <strain evidence="5 6">CC-CFT640</strain>
    </source>
</reference>
<dbReference type="Pfam" id="PF12833">
    <property type="entry name" value="HTH_18"/>
    <property type="match status" value="1"/>
</dbReference>
<dbReference type="AlphaFoldDB" id="A0A5C8PSI1"/>
<gene>
    <name evidence="5" type="ORF">FHP25_08595</name>
</gene>
<evidence type="ECO:0000256" key="1">
    <source>
        <dbReference type="ARBA" id="ARBA00023015"/>
    </source>
</evidence>
<dbReference type="Gene3D" id="1.10.10.60">
    <property type="entry name" value="Homeodomain-like"/>
    <property type="match status" value="1"/>
</dbReference>
<accession>A0A5C8PSI1</accession>
<dbReference type="InterPro" id="IPR009057">
    <property type="entry name" value="Homeodomain-like_sf"/>
</dbReference>
<feature type="domain" description="HTH araC/xylS-type" evidence="4">
    <location>
        <begin position="231"/>
        <end position="332"/>
    </location>
</feature>
<dbReference type="EMBL" id="VDUZ01000007">
    <property type="protein sequence ID" value="TXL78239.1"/>
    <property type="molecule type" value="Genomic_DNA"/>
</dbReference>
<dbReference type="GO" id="GO:0003700">
    <property type="term" value="F:DNA-binding transcription factor activity"/>
    <property type="evidence" value="ECO:0007669"/>
    <property type="project" value="InterPro"/>
</dbReference>
<evidence type="ECO:0000313" key="6">
    <source>
        <dbReference type="Proteomes" id="UP000321638"/>
    </source>
</evidence>
<keyword evidence="6" id="KW-1185">Reference proteome</keyword>
<keyword evidence="1" id="KW-0805">Transcription regulation</keyword>
<keyword evidence="2" id="KW-0238">DNA-binding</keyword>
<proteinExistence type="predicted"/>
<dbReference type="SUPFAM" id="SSF46689">
    <property type="entry name" value="Homeodomain-like"/>
    <property type="match status" value="2"/>
</dbReference>
<comment type="caution">
    <text evidence="5">The sequence shown here is derived from an EMBL/GenBank/DDBJ whole genome shotgun (WGS) entry which is preliminary data.</text>
</comment>
<dbReference type="SMART" id="SM00342">
    <property type="entry name" value="HTH_ARAC"/>
    <property type="match status" value="1"/>
</dbReference>
<evidence type="ECO:0000313" key="5">
    <source>
        <dbReference type="EMBL" id="TXL78239.1"/>
    </source>
</evidence>
<protein>
    <submittedName>
        <fullName evidence="5">Helix-turn-helix domain-containing protein</fullName>
    </submittedName>
</protein>
<dbReference type="InterPro" id="IPR018060">
    <property type="entry name" value="HTH_AraC"/>
</dbReference>
<dbReference type="PANTHER" id="PTHR46796:SF12">
    <property type="entry name" value="HTH-TYPE DNA-BINDING TRANSCRIPTIONAL ACTIVATOR EUTR"/>
    <property type="match status" value="1"/>
</dbReference>
<dbReference type="Proteomes" id="UP000321638">
    <property type="component" value="Unassembled WGS sequence"/>
</dbReference>
<keyword evidence="3" id="KW-0804">Transcription</keyword>
<dbReference type="PROSITE" id="PS01124">
    <property type="entry name" value="HTH_ARAC_FAMILY_2"/>
    <property type="match status" value="1"/>
</dbReference>
<evidence type="ECO:0000256" key="3">
    <source>
        <dbReference type="ARBA" id="ARBA00023163"/>
    </source>
</evidence>
<sequence>MVNAKSMAGGQSMDGLPAHQQERIGFPRTRFRDSDELAAVYRAWGMDVIQLNAETGDSWTATGQLGDLRVWATSFTGRYGIRTGLPPGSALVQISSGQHGGRRIGGLELQRNDILAGFAGLEITGIVNQQHRGTSFVMPLHYVTDALAERAPGSDRLTRGTSPLIVSNSRSRVATMSRLIDAAMSLESEHDRILASSDVADVLIGTLLLPWHRATDTVFSVPTFQRLPIVRRAEEFMRARLGDPLTLQDICRAARASQRSVEYAFSGTYGMGPKQYLRALRLNAVWRTLISQQPKGEKIKEIARRHGLWHMGHFSADYYRVFGETPQQTRARRWSG</sequence>
<evidence type="ECO:0000256" key="2">
    <source>
        <dbReference type="ARBA" id="ARBA00023125"/>
    </source>
</evidence>
<dbReference type="InterPro" id="IPR050204">
    <property type="entry name" value="AraC_XylS_family_regulators"/>
</dbReference>
<evidence type="ECO:0000259" key="4">
    <source>
        <dbReference type="PROSITE" id="PS01124"/>
    </source>
</evidence>